<feature type="compositionally biased region" description="Gly residues" evidence="1">
    <location>
        <begin position="315"/>
        <end position="325"/>
    </location>
</feature>
<feature type="region of interest" description="Disordered" evidence="1">
    <location>
        <begin position="437"/>
        <end position="456"/>
    </location>
</feature>
<sequence>MNRKSIYSKLIAALLCTSFLYSCTRGATTNTDTSSNTTTEQTIAAIIGDKSISTVISELVSYDEEDSYIDWKNESPNYIKLNGASATVEGDGVEVKDSTITITKAGIYVLSGTLTDGQILIDNEDKGIVRLVLNGVDISNGDNPAIYSKKAGKTIISIEEGTVNTLTDGKEYSLEDSEEEPDAALFSKNDLTINGSGKLIVNGNYSKGIKTKDDLKITGGDIEVKSVDNGIVGRDLVAVNSGNITINAGGDGIKSTNDADTTKGFIAIEGGKFNIEAEQDGIQAETYLLIEDGEFNITAGGGSENAPAKTNNDMGGPGGFGGQQGGNTNTQQTSESSSTDDITSTKGLKASGEIGIAGGTLNINSADDSVHTNNSIVINGGTLSLSAGDDGVHADNTLVINDGKIDISKSYEGLEGSVITINGGDINIVASDDGINAAGGDDESAQNNAPGQENKNNQLVINGGYIMVDASGDGLDSNGYIYMTNGTVIVSGPTNDGNGALDYDGSFEMTGGLLVAYGSSGMAQATSDSSTQNTISMIYTSKQQAGTIVHLEDSEGNDIITIAPNKDYQSIVISSPEIQKDKTYTLYSGGSSTGTAKNGLYTNGKYTNGTKVVDFSISNSVTWLSESGVTEARTNQMGPGGGQQGGMKGQGGKGGMQGAPTDGQQPLSDGNGTQNGERPTEGQTSTDGQQAPTKQ</sequence>
<feature type="compositionally biased region" description="Gly residues" evidence="1">
    <location>
        <begin position="638"/>
        <end position="657"/>
    </location>
</feature>
<evidence type="ECO:0000313" key="4">
    <source>
        <dbReference type="Proteomes" id="UP000184241"/>
    </source>
</evidence>
<dbReference type="AlphaFoldDB" id="A0A1M5YKQ0"/>
<organism evidence="3 4">
    <name type="scientific">Clostridium intestinale DSM 6191</name>
    <dbReference type="NCBI Taxonomy" id="1121320"/>
    <lineage>
        <taxon>Bacteria</taxon>
        <taxon>Bacillati</taxon>
        <taxon>Bacillota</taxon>
        <taxon>Clostridia</taxon>
        <taxon>Eubacteriales</taxon>
        <taxon>Clostridiaceae</taxon>
        <taxon>Clostridium</taxon>
    </lineage>
</organism>
<dbReference type="PROSITE" id="PS51257">
    <property type="entry name" value="PROKAR_LIPOPROTEIN"/>
    <property type="match status" value="1"/>
</dbReference>
<feature type="chain" id="PRO_5012251823" description="Carbohydrate-binding domain-containing protein" evidence="2">
    <location>
        <begin position="28"/>
        <end position="695"/>
    </location>
</feature>
<feature type="signal peptide" evidence="2">
    <location>
        <begin position="1"/>
        <end position="27"/>
    </location>
</feature>
<dbReference type="EMBL" id="FQXU01000006">
    <property type="protein sequence ID" value="SHI12562.1"/>
    <property type="molecule type" value="Genomic_DNA"/>
</dbReference>
<feature type="region of interest" description="Disordered" evidence="1">
    <location>
        <begin position="299"/>
        <end position="346"/>
    </location>
</feature>
<evidence type="ECO:0000313" key="3">
    <source>
        <dbReference type="EMBL" id="SHI12562.1"/>
    </source>
</evidence>
<accession>A0A1M5YKQ0</accession>
<feature type="compositionally biased region" description="Polar residues" evidence="1">
    <location>
        <begin position="662"/>
        <end position="695"/>
    </location>
</feature>
<feature type="compositionally biased region" description="Polar residues" evidence="1">
    <location>
        <begin position="445"/>
        <end position="456"/>
    </location>
</feature>
<reference evidence="3 4" key="1">
    <citation type="submission" date="2016-11" db="EMBL/GenBank/DDBJ databases">
        <authorList>
            <person name="Jaros S."/>
            <person name="Januszkiewicz K."/>
            <person name="Wedrychowicz H."/>
        </authorList>
    </citation>
    <scope>NUCLEOTIDE SEQUENCE [LARGE SCALE GENOMIC DNA]</scope>
    <source>
        <strain evidence="3 4">DSM 6191</strain>
    </source>
</reference>
<protein>
    <recommendedName>
        <fullName evidence="5">Carbohydrate-binding domain-containing protein</fullName>
    </recommendedName>
</protein>
<evidence type="ECO:0000256" key="2">
    <source>
        <dbReference type="SAM" id="SignalP"/>
    </source>
</evidence>
<evidence type="ECO:0000256" key="1">
    <source>
        <dbReference type="SAM" id="MobiDB-lite"/>
    </source>
</evidence>
<dbReference type="Proteomes" id="UP000184241">
    <property type="component" value="Unassembled WGS sequence"/>
</dbReference>
<dbReference type="Pfam" id="PF14262">
    <property type="entry name" value="Cthe_2159"/>
    <property type="match status" value="1"/>
</dbReference>
<dbReference type="InterPro" id="IPR025584">
    <property type="entry name" value="Cthe_2159"/>
</dbReference>
<keyword evidence="2" id="KW-0732">Signal</keyword>
<evidence type="ECO:0008006" key="5">
    <source>
        <dbReference type="Google" id="ProtNLM"/>
    </source>
</evidence>
<proteinExistence type="predicted"/>
<feature type="region of interest" description="Disordered" evidence="1">
    <location>
        <begin position="632"/>
        <end position="695"/>
    </location>
</feature>
<feature type="compositionally biased region" description="Low complexity" evidence="1">
    <location>
        <begin position="326"/>
        <end position="345"/>
    </location>
</feature>
<gene>
    <name evidence="3" type="ORF">SAMN02745941_02096</name>
</gene>
<dbReference type="RefSeq" id="WP_073019233.1">
    <property type="nucleotide sequence ID" value="NZ_FQXU01000006.1"/>
</dbReference>
<name>A0A1M5YKQ0_9CLOT</name>